<sequence>MKTPLLLVALLFVSGVSLAQSEFRPGYIVPLTGDTLRGEVDFRGAQRNSTVARFRATATATPESFQPDRLRGYGFRNGKVYEAQTLTPPNGTAARYFAEVLEQGKMSLYYLTDAKGKELYYVAVQGQEPVLLEKRTEKVVLEAGTTSERKVMQENNLYRATLASLMTDCPAVRVGLIRLSYAESKLRETVRSYNACVGSSPAPRAVQSGKQRVVFGLTAGVNKSSLTYSSSTTTDEKDDYTSPIFGLTLSKNLSRQNDRISGQAALLHEHVKFTTPRRPNSFWSTPSRSIYDASYLRLPISVRYTFPTGAVRPFVQIGFTNAYAYKLKNQEQVQLGGPDNYGPLQTGENVQRRYEQALNGGLGLKTERIDKRDVSLLLQVERGNGFSEATGVRTRLVRVHGLLLFDITK</sequence>
<gene>
    <name evidence="2" type="ORF">GCM10023186_08380</name>
</gene>
<keyword evidence="3" id="KW-1185">Reference proteome</keyword>
<dbReference type="EMBL" id="BAABHA010000002">
    <property type="protein sequence ID" value="GAA4375555.1"/>
    <property type="molecule type" value="Genomic_DNA"/>
</dbReference>
<name>A0ABP8IVG4_9BACT</name>
<evidence type="ECO:0000313" key="3">
    <source>
        <dbReference type="Proteomes" id="UP001500454"/>
    </source>
</evidence>
<comment type="caution">
    <text evidence="2">The sequence shown here is derived from an EMBL/GenBank/DDBJ whole genome shotgun (WGS) entry which is preliminary data.</text>
</comment>
<keyword evidence="1" id="KW-0732">Signal</keyword>
<protein>
    <recommendedName>
        <fullName evidence="4">PorT family protein</fullName>
    </recommendedName>
</protein>
<feature type="signal peptide" evidence="1">
    <location>
        <begin position="1"/>
        <end position="19"/>
    </location>
</feature>
<evidence type="ECO:0008006" key="4">
    <source>
        <dbReference type="Google" id="ProtNLM"/>
    </source>
</evidence>
<proteinExistence type="predicted"/>
<dbReference type="RefSeq" id="WP_345221677.1">
    <property type="nucleotide sequence ID" value="NZ_BAABHA010000002.1"/>
</dbReference>
<reference evidence="3" key="1">
    <citation type="journal article" date="2019" name="Int. J. Syst. Evol. Microbiol.">
        <title>The Global Catalogue of Microorganisms (GCM) 10K type strain sequencing project: providing services to taxonomists for standard genome sequencing and annotation.</title>
        <authorList>
            <consortium name="The Broad Institute Genomics Platform"/>
            <consortium name="The Broad Institute Genome Sequencing Center for Infectious Disease"/>
            <person name="Wu L."/>
            <person name="Ma J."/>
        </authorList>
    </citation>
    <scope>NUCLEOTIDE SEQUENCE [LARGE SCALE GENOMIC DNA]</scope>
    <source>
        <strain evidence="3">JCM 17924</strain>
    </source>
</reference>
<evidence type="ECO:0000256" key="1">
    <source>
        <dbReference type="SAM" id="SignalP"/>
    </source>
</evidence>
<dbReference type="Proteomes" id="UP001500454">
    <property type="component" value="Unassembled WGS sequence"/>
</dbReference>
<organism evidence="2 3">
    <name type="scientific">Hymenobacter koreensis</name>
    <dbReference type="NCBI Taxonomy" id="1084523"/>
    <lineage>
        <taxon>Bacteria</taxon>
        <taxon>Pseudomonadati</taxon>
        <taxon>Bacteroidota</taxon>
        <taxon>Cytophagia</taxon>
        <taxon>Cytophagales</taxon>
        <taxon>Hymenobacteraceae</taxon>
        <taxon>Hymenobacter</taxon>
    </lineage>
</organism>
<feature type="chain" id="PRO_5046809322" description="PorT family protein" evidence="1">
    <location>
        <begin position="20"/>
        <end position="409"/>
    </location>
</feature>
<accession>A0ABP8IVG4</accession>
<evidence type="ECO:0000313" key="2">
    <source>
        <dbReference type="EMBL" id="GAA4375555.1"/>
    </source>
</evidence>